<dbReference type="Proteomes" id="UP000231154">
    <property type="component" value="Unassembled WGS sequence"/>
</dbReference>
<dbReference type="Pfam" id="PF13616">
    <property type="entry name" value="Rotamase_3"/>
    <property type="match status" value="1"/>
</dbReference>
<evidence type="ECO:0000313" key="5">
    <source>
        <dbReference type="Proteomes" id="UP000231154"/>
    </source>
</evidence>
<dbReference type="SUPFAM" id="SSF109998">
    <property type="entry name" value="Triger factor/SurA peptide-binding domain-like"/>
    <property type="match status" value="1"/>
</dbReference>
<evidence type="ECO:0000259" key="3">
    <source>
        <dbReference type="PROSITE" id="PS50198"/>
    </source>
</evidence>
<keyword evidence="1" id="KW-0697">Rotamase</keyword>
<feature type="transmembrane region" description="Helical" evidence="2">
    <location>
        <begin position="61"/>
        <end position="85"/>
    </location>
</feature>
<proteinExistence type="predicted"/>
<dbReference type="EMBL" id="PCXF01000083">
    <property type="protein sequence ID" value="PIR27080.1"/>
    <property type="molecule type" value="Genomic_DNA"/>
</dbReference>
<keyword evidence="1" id="KW-0413">Isomerase</keyword>
<accession>A0A2H0PYG7</accession>
<protein>
    <recommendedName>
        <fullName evidence="3">PpiC domain-containing protein</fullName>
    </recommendedName>
</protein>
<evidence type="ECO:0000256" key="1">
    <source>
        <dbReference type="PROSITE-ProRule" id="PRU00278"/>
    </source>
</evidence>
<name>A0A2H0PYG7_9BACT</name>
<dbReference type="Gene3D" id="3.10.50.40">
    <property type="match status" value="1"/>
</dbReference>
<feature type="transmembrane region" description="Helical" evidence="2">
    <location>
        <begin position="21"/>
        <end position="41"/>
    </location>
</feature>
<dbReference type="InterPro" id="IPR046357">
    <property type="entry name" value="PPIase_dom_sf"/>
</dbReference>
<comment type="caution">
    <text evidence="4">The sequence shown here is derived from an EMBL/GenBank/DDBJ whole genome shotgun (WGS) entry which is preliminary data.</text>
</comment>
<dbReference type="InterPro" id="IPR050245">
    <property type="entry name" value="PrsA_foldase"/>
</dbReference>
<gene>
    <name evidence="4" type="ORF">COV40_02790</name>
</gene>
<dbReference type="GO" id="GO:0003755">
    <property type="term" value="F:peptidyl-prolyl cis-trans isomerase activity"/>
    <property type="evidence" value="ECO:0007669"/>
    <property type="project" value="UniProtKB-KW"/>
</dbReference>
<keyword evidence="2" id="KW-0472">Membrane</keyword>
<dbReference type="InterPro" id="IPR000297">
    <property type="entry name" value="PPIase_PpiC"/>
</dbReference>
<evidence type="ECO:0000313" key="4">
    <source>
        <dbReference type="EMBL" id="PIR27080.1"/>
    </source>
</evidence>
<feature type="domain" description="PpiC" evidence="3">
    <location>
        <begin position="222"/>
        <end position="324"/>
    </location>
</feature>
<dbReference type="Gene3D" id="1.10.4030.10">
    <property type="entry name" value="Porin chaperone SurA, peptide-binding domain"/>
    <property type="match status" value="1"/>
</dbReference>
<keyword evidence="2" id="KW-1133">Transmembrane helix</keyword>
<dbReference type="PROSITE" id="PS50198">
    <property type="entry name" value="PPIC_PPIASE_2"/>
    <property type="match status" value="1"/>
</dbReference>
<feature type="non-terminal residue" evidence="4">
    <location>
        <position position="1"/>
    </location>
</feature>
<dbReference type="AlphaFoldDB" id="A0A2H0PYG7"/>
<dbReference type="SUPFAM" id="SSF54534">
    <property type="entry name" value="FKBP-like"/>
    <property type="match status" value="1"/>
</dbReference>
<sequence>YNLFEVSMDRFKQLPAKIWAFVRRIGFYIKLGYIRTVALIIRARRGEALELHPMVGKWAGIIFKVIFGVAIFVLALEIAFAIGIYKAKNNDSVTRFVAGIVPYPAAIVQGRIVTVSSYYKNYQYIEKFYSKTQQSDVDFGTLKEKVLAQLIDNEILRSQAKKYGAEVKRSDIEDAYSEVVIQNGGEEEVKKVLSDLYGLNVKEFKELIADQILEQKLAEAVPVQIRARHILIRVDKDAPADKVAEAKARIDKVLAEIRGGLDFAEAAKKYSEDTGSAQNGGDLDFFSRGQMDADFEKAAFATTVGQISDPIRTEFGWHIIKVEEKKGQVDKSFSDWLDGLRKESLIIKLLHV</sequence>
<dbReference type="InterPro" id="IPR027304">
    <property type="entry name" value="Trigger_fact/SurA_dom_sf"/>
</dbReference>
<dbReference type="PANTHER" id="PTHR47245:SF2">
    <property type="entry name" value="PEPTIDYL-PROLYL CIS-TRANS ISOMERASE HP_0175-RELATED"/>
    <property type="match status" value="1"/>
</dbReference>
<reference evidence="4 5" key="1">
    <citation type="submission" date="2017-09" db="EMBL/GenBank/DDBJ databases">
        <title>Depth-based differentiation of microbial function through sediment-hosted aquifers and enrichment of novel symbionts in the deep terrestrial subsurface.</title>
        <authorList>
            <person name="Probst A.J."/>
            <person name="Ladd B."/>
            <person name="Jarett J.K."/>
            <person name="Geller-Mcgrath D.E."/>
            <person name="Sieber C.M."/>
            <person name="Emerson J.B."/>
            <person name="Anantharaman K."/>
            <person name="Thomas B.C."/>
            <person name="Malmstrom R."/>
            <person name="Stieglmeier M."/>
            <person name="Klingl A."/>
            <person name="Woyke T."/>
            <person name="Ryan C.M."/>
            <person name="Banfield J.F."/>
        </authorList>
    </citation>
    <scope>NUCLEOTIDE SEQUENCE [LARGE SCALE GENOMIC DNA]</scope>
    <source>
        <strain evidence="4">CG11_big_fil_rev_8_21_14_0_20_42_15</strain>
    </source>
</reference>
<dbReference type="Pfam" id="PF13624">
    <property type="entry name" value="SurA_N_3"/>
    <property type="match status" value="1"/>
</dbReference>
<dbReference type="PANTHER" id="PTHR47245">
    <property type="entry name" value="PEPTIDYLPROLYL ISOMERASE"/>
    <property type="match status" value="1"/>
</dbReference>
<organism evidence="4 5">
    <name type="scientific">Candidatus Berkelbacteria bacterium CG11_big_fil_rev_8_21_14_0_20_42_15</name>
    <dbReference type="NCBI Taxonomy" id="1974517"/>
    <lineage>
        <taxon>Bacteria</taxon>
        <taxon>Candidatus Berkelbacteria</taxon>
    </lineage>
</organism>
<evidence type="ECO:0000256" key="2">
    <source>
        <dbReference type="SAM" id="Phobius"/>
    </source>
</evidence>
<keyword evidence="2" id="KW-0812">Transmembrane</keyword>